<evidence type="ECO:0000256" key="17">
    <source>
        <dbReference type="PIRSR" id="PIRSR621190-2"/>
    </source>
</evidence>
<keyword evidence="9" id="KW-0378">Hydrolase</keyword>
<keyword evidence="5" id="KW-0645">Protease</keyword>
<dbReference type="GO" id="GO:0008270">
    <property type="term" value="F:zinc ion binding"/>
    <property type="evidence" value="ECO:0007669"/>
    <property type="project" value="InterPro"/>
</dbReference>
<evidence type="ECO:0000256" key="2">
    <source>
        <dbReference type="ARBA" id="ARBA00010370"/>
    </source>
</evidence>
<feature type="binding site" evidence="16">
    <location>
        <position position="224"/>
    </location>
    <ligand>
        <name>Zn(2+)</name>
        <dbReference type="ChEBI" id="CHEBI:29105"/>
        <label>2</label>
        <note>catalytic</note>
    </ligand>
</feature>
<feature type="binding site" evidence="17">
    <location>
        <position position="358"/>
    </location>
    <ligand>
        <name>Ca(2+)</name>
        <dbReference type="ChEBI" id="CHEBI:29108"/>
        <label>5</label>
    </ligand>
</feature>
<keyword evidence="3" id="KW-0964">Secreted</keyword>
<keyword evidence="13" id="KW-0865">Zymogen</keyword>
<reference evidence="24" key="1">
    <citation type="submission" date="2023-04" db="EMBL/GenBank/DDBJ databases">
        <authorList>
            <person name="Xie H.H."/>
        </authorList>
    </citation>
    <scope>NUCLEOTIDE SEQUENCE</scope>
</reference>
<evidence type="ECO:0000256" key="3">
    <source>
        <dbReference type="ARBA" id="ARBA00022525"/>
    </source>
</evidence>
<dbReference type="Pfam" id="PF00413">
    <property type="entry name" value="Peptidase_M10"/>
    <property type="match status" value="1"/>
</dbReference>
<evidence type="ECO:0000259" key="23">
    <source>
        <dbReference type="SMART" id="SM00235"/>
    </source>
</evidence>
<keyword evidence="11 17" id="KW-0106">Calcium</keyword>
<dbReference type="InterPro" id="IPR033739">
    <property type="entry name" value="M10A_MMP"/>
</dbReference>
<feature type="binding site" evidence="16">
    <location>
        <position position="230"/>
    </location>
    <ligand>
        <name>Zn(2+)</name>
        <dbReference type="ChEBI" id="CHEBI:29105"/>
        <label>2</label>
        <note>catalytic</note>
    </ligand>
</feature>
<feature type="binding site" evidence="17">
    <location>
        <position position="200"/>
    </location>
    <ligand>
        <name>Ca(2+)</name>
        <dbReference type="ChEBI" id="CHEBI:29108"/>
        <label>3</label>
    </ligand>
</feature>
<feature type="short sequence motif" description="Cysteine switch" evidence="19">
    <location>
        <begin position="92"/>
        <end position="99"/>
    </location>
</feature>
<feature type="binding site" evidence="17">
    <location>
        <position position="177"/>
    </location>
    <ligand>
        <name>Ca(2+)</name>
        <dbReference type="ChEBI" id="CHEBI:29108"/>
        <label>3</label>
    </ligand>
</feature>
<feature type="binding site" evidence="17">
    <location>
        <position position="238"/>
    </location>
    <ligand>
        <name>Zn(2+)</name>
        <dbReference type="ChEBI" id="CHEBI:29105"/>
        <label>2</label>
        <note>catalytic</note>
    </ligand>
</feature>
<dbReference type="FunFam" id="3.40.390.10:FF:000007">
    <property type="entry name" value="Collagenase 3"/>
    <property type="match status" value="1"/>
</dbReference>
<dbReference type="EMBL" id="OQ834278">
    <property type="protein sequence ID" value="WMC20662.1"/>
    <property type="molecule type" value="mRNA"/>
</dbReference>
<keyword evidence="4" id="KW-0272">Extracellular matrix</keyword>
<evidence type="ECO:0000256" key="1">
    <source>
        <dbReference type="ARBA" id="ARBA00004498"/>
    </source>
</evidence>
<feature type="binding site" evidence="17">
    <location>
        <position position="185"/>
    </location>
    <ligand>
        <name>Zn(2+)</name>
        <dbReference type="ChEBI" id="CHEBI:29105"/>
        <label>1</label>
    </ligand>
</feature>
<dbReference type="Pfam" id="PF01471">
    <property type="entry name" value="PG_binding_1"/>
    <property type="match status" value="1"/>
</dbReference>
<feature type="binding site" evidence="17">
    <location>
        <position position="194"/>
    </location>
    <ligand>
        <name>Ca(2+)</name>
        <dbReference type="ChEBI" id="CHEBI:29108"/>
        <label>2</label>
    </ligand>
</feature>
<accession>A0AA50QG63</accession>
<evidence type="ECO:0000256" key="8">
    <source>
        <dbReference type="ARBA" id="ARBA00022737"/>
    </source>
</evidence>
<dbReference type="Gene3D" id="2.110.10.10">
    <property type="entry name" value="Hemopexin-like domain"/>
    <property type="match status" value="1"/>
</dbReference>
<evidence type="ECO:0000256" key="16">
    <source>
        <dbReference type="PIRSR" id="PIRSR001191-2"/>
    </source>
</evidence>
<dbReference type="PANTHER" id="PTHR10201:SF316">
    <property type="entry name" value="STROMELYSIN-2 PRECURSOR"/>
    <property type="match status" value="1"/>
</dbReference>
<dbReference type="InterPro" id="IPR036365">
    <property type="entry name" value="PGBD-like_sf"/>
</dbReference>
<sequence length="527" mass="58733">MEGALAFKTVMVVVVVALCRAVPTPSPSQEELSKAQDYLSQFFSEVGVSAPNSVWRSSLDSFEDTLRKMQEFYGLQVTGHLDTNTMDVMNRPRCGFTDVSQYSHFDGRPKWQKTLVTYRIKNYTPDLSQGDVDATIAKALKIYSDVIPLDFKQIDSGTADIMIIFKSGDHGDFAPFDGQSGVLAHAFSPGAGHGGDTHFDEDENWTLTSGGANLFLVAAHEFGHALGLAHSQVQTALMYPTYKYVNTDGYKLPDDDIQGAQAIYGIRATSVQPAAEPEPNPQPTIKPLPEPQPTPELDPEPTPDWCTRDIVFDAATSIRRNLYFFRDGHFWKRSSSWDGITMKSIQSVWPGISKVDAAYEHKNTVIFFEGDHYWRISGNTVLPDYPKPLRGFGLPPYVKKVDAAVHVPFTSKTLIFVGRKYWSYNERKGRMDFGYPRLIKIELPGIGYRVDAAFVNSGSCVLLPAPPLAQLKPLRDRERQKTLSQASDVASGPRVDFCMVCSSHRPLRDVTLLKPPPPCRLFLSHTI</sequence>
<dbReference type="SUPFAM" id="SSF55486">
    <property type="entry name" value="Metalloproteases ('zincins'), catalytic domain"/>
    <property type="match status" value="1"/>
</dbReference>
<feature type="binding site" evidence="17">
    <location>
        <position position="172"/>
    </location>
    <ligand>
        <name>Zn(2+)</name>
        <dbReference type="ChEBI" id="CHEBI:29105"/>
        <label>1</label>
    </ligand>
</feature>
<evidence type="ECO:0000256" key="7">
    <source>
        <dbReference type="ARBA" id="ARBA00022729"/>
    </source>
</evidence>
<keyword evidence="14" id="KW-1015">Disulfide bond</keyword>
<evidence type="ECO:0000256" key="20">
    <source>
        <dbReference type="PROSITE-ProRule" id="PRU01011"/>
    </source>
</evidence>
<dbReference type="PANTHER" id="PTHR10201">
    <property type="entry name" value="MATRIX METALLOPROTEINASE"/>
    <property type="match status" value="1"/>
</dbReference>
<proteinExistence type="evidence at transcript level"/>
<dbReference type="SMART" id="SM00235">
    <property type="entry name" value="ZnMc"/>
    <property type="match status" value="1"/>
</dbReference>
<feature type="repeat" description="Hemopexin" evidence="20">
    <location>
        <begin position="398"/>
        <end position="446"/>
    </location>
</feature>
<dbReference type="PROSITE" id="PS51642">
    <property type="entry name" value="HEMOPEXIN_2"/>
    <property type="match status" value="2"/>
</dbReference>
<feature type="binding site" evidence="17">
    <location>
        <position position="203"/>
    </location>
    <ligand>
        <name>Ca(2+)</name>
        <dbReference type="ChEBI" id="CHEBI:29108"/>
        <label>3</label>
    </ligand>
</feature>
<dbReference type="CDD" id="cd04278">
    <property type="entry name" value="ZnMc_MMP"/>
    <property type="match status" value="1"/>
</dbReference>
<comment type="cofactor">
    <cofactor evidence="17">
        <name>Zn(2+)</name>
        <dbReference type="ChEBI" id="CHEBI:29105"/>
    </cofactor>
    <text evidence="17">Binds 2 Zn(2+) ions per subunit.</text>
</comment>
<evidence type="ECO:0000256" key="9">
    <source>
        <dbReference type="ARBA" id="ARBA00022801"/>
    </source>
</evidence>
<dbReference type="GO" id="GO:0030198">
    <property type="term" value="P:extracellular matrix organization"/>
    <property type="evidence" value="ECO:0007669"/>
    <property type="project" value="TreeGrafter"/>
</dbReference>
<dbReference type="PRINTS" id="PR00138">
    <property type="entry name" value="MATRIXIN"/>
</dbReference>
<evidence type="ECO:0000256" key="6">
    <source>
        <dbReference type="ARBA" id="ARBA00022723"/>
    </source>
</evidence>
<dbReference type="InterPro" id="IPR001818">
    <property type="entry name" value="Pept_M10_metallopeptidase"/>
</dbReference>
<evidence type="ECO:0000256" key="11">
    <source>
        <dbReference type="ARBA" id="ARBA00022837"/>
    </source>
</evidence>
<feature type="signal peptide" evidence="22">
    <location>
        <begin position="1"/>
        <end position="21"/>
    </location>
</feature>
<evidence type="ECO:0000313" key="24">
    <source>
        <dbReference type="EMBL" id="WMC20662.1"/>
    </source>
</evidence>
<evidence type="ECO:0000256" key="15">
    <source>
        <dbReference type="PIRSR" id="PIRSR001191-1"/>
    </source>
</evidence>
<feature type="binding site" evidence="17">
    <location>
        <position position="196"/>
    </location>
    <ligand>
        <name>Ca(2+)</name>
        <dbReference type="ChEBI" id="CHEBI:29108"/>
        <label>2</label>
    </ligand>
</feature>
<evidence type="ECO:0000256" key="18">
    <source>
        <dbReference type="PIRSR" id="PIRSR621190-4"/>
    </source>
</evidence>
<feature type="active site" evidence="15">
    <location>
        <position position="221"/>
    </location>
</feature>
<dbReference type="CDD" id="cd00094">
    <property type="entry name" value="HX"/>
    <property type="match status" value="1"/>
</dbReference>
<feature type="binding site" evidence="17">
    <location>
        <position position="126"/>
    </location>
    <ligand>
        <name>Ca(2+)</name>
        <dbReference type="ChEBI" id="CHEBI:29108"/>
        <label>1</label>
    </ligand>
</feature>
<comment type="cofactor">
    <cofactor evidence="17">
        <name>Ca(2+)</name>
        <dbReference type="ChEBI" id="CHEBI:29108"/>
    </cofactor>
    <text evidence="17">Can bind about 5 Ca(2+) ions per subunit.</text>
</comment>
<dbReference type="SUPFAM" id="SSF50923">
    <property type="entry name" value="Hemopexin-like domain"/>
    <property type="match status" value="1"/>
</dbReference>
<dbReference type="InterPro" id="IPR006026">
    <property type="entry name" value="Peptidase_Metallo"/>
</dbReference>
<keyword evidence="12" id="KW-0482">Metalloprotease</keyword>
<dbReference type="InterPro" id="IPR018487">
    <property type="entry name" value="Hemopexin-like_repeat"/>
</dbReference>
<evidence type="ECO:0000256" key="14">
    <source>
        <dbReference type="ARBA" id="ARBA00023157"/>
    </source>
</evidence>
<feature type="binding site" evidence="16">
    <location>
        <position position="220"/>
    </location>
    <ligand>
        <name>Zn(2+)</name>
        <dbReference type="ChEBI" id="CHEBI:29105"/>
        <label>2</label>
        <note>catalytic</note>
    </ligand>
</feature>
<keyword evidence="10 16" id="KW-0862">Zinc</keyword>
<feature type="binding site" evidence="17">
    <location>
        <position position="356"/>
    </location>
    <ligand>
        <name>Ca(2+)</name>
        <dbReference type="ChEBI" id="CHEBI:29108"/>
        <label>4</label>
    </ligand>
</feature>
<evidence type="ECO:0000256" key="21">
    <source>
        <dbReference type="SAM" id="MobiDB-lite"/>
    </source>
</evidence>
<dbReference type="PIRSF" id="PIRSF001191">
    <property type="entry name" value="Peptidase_M10A_matrix"/>
    <property type="match status" value="1"/>
</dbReference>
<name>A0AA50QG63_PAROL</name>
<gene>
    <name evidence="24" type="primary">MMP30</name>
</gene>
<feature type="binding site" evidence="17">
    <location>
        <position position="203"/>
    </location>
    <ligand>
        <name>Ca(2+)</name>
        <dbReference type="ChEBI" id="CHEBI:29108"/>
        <label>1</label>
    </ligand>
</feature>
<feature type="repeat" description="Hemopexin" evidence="20">
    <location>
        <begin position="352"/>
        <end position="396"/>
    </location>
</feature>
<dbReference type="GO" id="GO:0004222">
    <property type="term" value="F:metalloendopeptidase activity"/>
    <property type="evidence" value="ECO:0007669"/>
    <property type="project" value="InterPro"/>
</dbReference>
<dbReference type="InterPro" id="IPR021190">
    <property type="entry name" value="Pept_M10A"/>
</dbReference>
<feature type="binding site" evidence="17">
    <location>
        <position position="404"/>
    </location>
    <ligand>
        <name>Ca(2+)</name>
        <dbReference type="ChEBI" id="CHEBI:29108"/>
        <label>5</label>
    </ligand>
</feature>
<evidence type="ECO:0000256" key="10">
    <source>
        <dbReference type="ARBA" id="ARBA00022833"/>
    </source>
</evidence>
<dbReference type="SUPFAM" id="SSF47090">
    <property type="entry name" value="PGBD-like"/>
    <property type="match status" value="1"/>
</dbReference>
<feature type="binding site" evidence="17">
    <location>
        <position position="160"/>
    </location>
    <ligand>
        <name>Ca(2+)</name>
        <dbReference type="ChEBI" id="CHEBI:29108"/>
        <label>2</label>
    </ligand>
</feature>
<dbReference type="SMART" id="SM00120">
    <property type="entry name" value="HX"/>
    <property type="match status" value="3"/>
</dbReference>
<feature type="binding site" evidence="17">
    <location>
        <position position="313"/>
    </location>
    <ligand>
        <name>Ca(2+)</name>
        <dbReference type="ChEBI" id="CHEBI:29108"/>
        <label>4</label>
    </ligand>
</feature>
<feature type="modified residue" description="Phosphotyrosine; by PKDCC" evidence="18">
    <location>
        <position position="385"/>
    </location>
</feature>
<evidence type="ECO:0000256" key="4">
    <source>
        <dbReference type="ARBA" id="ARBA00022530"/>
    </source>
</evidence>
<keyword evidence="8" id="KW-0677">Repeat</keyword>
<evidence type="ECO:0000256" key="12">
    <source>
        <dbReference type="ARBA" id="ARBA00023049"/>
    </source>
</evidence>
<organism evidence="24">
    <name type="scientific">Paralichthys olivaceus</name>
    <name type="common">Bastard halibut</name>
    <name type="synonym">Hippoglossus olivaceus</name>
    <dbReference type="NCBI Taxonomy" id="8255"/>
    <lineage>
        <taxon>Eukaryota</taxon>
        <taxon>Metazoa</taxon>
        <taxon>Chordata</taxon>
        <taxon>Craniata</taxon>
        <taxon>Vertebrata</taxon>
        <taxon>Euteleostomi</taxon>
        <taxon>Actinopterygii</taxon>
        <taxon>Neopterygii</taxon>
        <taxon>Teleostei</taxon>
        <taxon>Neoteleostei</taxon>
        <taxon>Acanthomorphata</taxon>
        <taxon>Carangaria</taxon>
        <taxon>Pleuronectiformes</taxon>
        <taxon>Pleuronectoidei</taxon>
        <taxon>Paralichthyidae</taxon>
        <taxon>Paralichthys</taxon>
    </lineage>
</organism>
<comment type="similarity">
    <text evidence="2">Belongs to the peptidase M10A family.</text>
</comment>
<evidence type="ECO:0000256" key="5">
    <source>
        <dbReference type="ARBA" id="ARBA00022670"/>
    </source>
</evidence>
<feature type="compositionally biased region" description="Pro residues" evidence="21">
    <location>
        <begin position="276"/>
        <end position="302"/>
    </location>
</feature>
<dbReference type="InterPro" id="IPR000585">
    <property type="entry name" value="Hemopexin-like_dom"/>
</dbReference>
<dbReference type="GO" id="GO:0030574">
    <property type="term" value="P:collagen catabolic process"/>
    <property type="evidence" value="ECO:0007669"/>
    <property type="project" value="TreeGrafter"/>
</dbReference>
<keyword evidence="7 22" id="KW-0732">Signal</keyword>
<dbReference type="FunFam" id="2.110.10.10:FF:000002">
    <property type="entry name" value="Matrix metallopeptidase 3"/>
    <property type="match status" value="1"/>
</dbReference>
<dbReference type="GO" id="GO:0006508">
    <property type="term" value="P:proteolysis"/>
    <property type="evidence" value="ECO:0007669"/>
    <property type="project" value="UniProtKB-KW"/>
</dbReference>
<feature type="binding site" evidence="17">
    <location>
        <position position="170"/>
    </location>
    <ligand>
        <name>Zn(2+)</name>
        <dbReference type="ChEBI" id="CHEBI:29105"/>
        <label>1</label>
    </ligand>
</feature>
<dbReference type="InterPro" id="IPR024079">
    <property type="entry name" value="MetalloPept_cat_dom_sf"/>
</dbReference>
<feature type="domain" description="Peptidase metallopeptidase" evidence="23">
    <location>
        <begin position="107"/>
        <end position="266"/>
    </location>
</feature>
<dbReference type="InterPro" id="IPR036375">
    <property type="entry name" value="Hemopexin-like_dom_sf"/>
</dbReference>
<feature type="binding site" evidence="17">
    <location>
        <position position="178"/>
    </location>
    <ligand>
        <name>Ca(2+)</name>
        <dbReference type="ChEBI" id="CHEBI:29108"/>
        <label>3</label>
    </ligand>
</feature>
<feature type="region of interest" description="Disordered" evidence="21">
    <location>
        <begin position="272"/>
        <end position="303"/>
    </location>
</feature>
<dbReference type="Pfam" id="PF00045">
    <property type="entry name" value="Hemopexin"/>
    <property type="match status" value="3"/>
</dbReference>
<dbReference type="InterPro" id="IPR002477">
    <property type="entry name" value="Peptidoglycan-bd-like"/>
</dbReference>
<evidence type="ECO:0000256" key="19">
    <source>
        <dbReference type="PIRSR" id="PIRSR621190-5"/>
    </source>
</evidence>
<feature type="chain" id="PRO_5041233416" evidence="22">
    <location>
        <begin position="22"/>
        <end position="527"/>
    </location>
</feature>
<dbReference type="GO" id="GO:0031012">
    <property type="term" value="C:extracellular matrix"/>
    <property type="evidence" value="ECO:0007669"/>
    <property type="project" value="InterPro"/>
</dbReference>
<feature type="binding site" evidence="17">
    <location>
        <position position="180"/>
    </location>
    <ligand>
        <name>Ca(2+)</name>
        <dbReference type="ChEBI" id="CHEBI:29108"/>
        <label>3</label>
    </ligand>
</feature>
<keyword evidence="6 16" id="KW-0479">Metal-binding</keyword>
<feature type="binding site" evidence="17">
    <location>
        <position position="198"/>
    </location>
    <ligand>
        <name>Zn(2+)</name>
        <dbReference type="ChEBI" id="CHEBI:29105"/>
        <label>1</label>
    </ligand>
</feature>
<feature type="binding site" description="in inhibited form" evidence="17">
    <location>
        <position position="94"/>
    </location>
    <ligand>
        <name>Zn(2+)</name>
        <dbReference type="ChEBI" id="CHEBI:29105"/>
        <label>2</label>
        <note>catalytic</note>
    </ligand>
</feature>
<comment type="subcellular location">
    <subcellularLocation>
        <location evidence="1">Secreted</location>
        <location evidence="1">Extracellular space</location>
        <location evidence="1">Extracellular matrix</location>
    </subcellularLocation>
</comment>
<evidence type="ECO:0000256" key="13">
    <source>
        <dbReference type="ARBA" id="ARBA00023145"/>
    </source>
</evidence>
<dbReference type="AlphaFoldDB" id="A0AA50QG63"/>
<protein>
    <submittedName>
        <fullName evidence="24">Matrix metalloproteinase 30</fullName>
    </submittedName>
</protein>
<evidence type="ECO:0000256" key="22">
    <source>
        <dbReference type="SAM" id="SignalP"/>
    </source>
</evidence>
<feature type="binding site" evidence="17">
    <location>
        <position position="451"/>
    </location>
    <ligand>
        <name>Ca(2+)</name>
        <dbReference type="ChEBI" id="CHEBI:29108"/>
        <label>4</label>
    </ligand>
</feature>
<dbReference type="Gene3D" id="3.40.390.10">
    <property type="entry name" value="Collagenase (Catalytic Domain)"/>
    <property type="match status" value="1"/>
</dbReference>